<dbReference type="Pfam" id="PF10551">
    <property type="entry name" value="MULE"/>
    <property type="match status" value="1"/>
</dbReference>
<feature type="domain" description="MULE transposase" evidence="1">
    <location>
        <begin position="86"/>
        <end position="158"/>
    </location>
</feature>
<reference evidence="2" key="2">
    <citation type="journal article" date="2024" name="Plant">
        <title>Genomic evolution and insights into agronomic trait innovations of Sesamum species.</title>
        <authorList>
            <person name="Miao H."/>
            <person name="Wang L."/>
            <person name="Qu L."/>
            <person name="Liu H."/>
            <person name="Sun Y."/>
            <person name="Le M."/>
            <person name="Wang Q."/>
            <person name="Wei S."/>
            <person name="Zheng Y."/>
            <person name="Lin W."/>
            <person name="Duan Y."/>
            <person name="Cao H."/>
            <person name="Xiong S."/>
            <person name="Wang X."/>
            <person name="Wei L."/>
            <person name="Li C."/>
            <person name="Ma Q."/>
            <person name="Ju M."/>
            <person name="Zhao R."/>
            <person name="Li G."/>
            <person name="Mu C."/>
            <person name="Tian Q."/>
            <person name="Mei H."/>
            <person name="Zhang T."/>
            <person name="Gao T."/>
            <person name="Zhang H."/>
        </authorList>
    </citation>
    <scope>NUCLEOTIDE SEQUENCE</scope>
    <source>
        <strain evidence="2">KEN1</strain>
    </source>
</reference>
<evidence type="ECO:0000313" key="2">
    <source>
        <dbReference type="EMBL" id="KAL0416055.1"/>
    </source>
</evidence>
<organism evidence="2">
    <name type="scientific">Sesamum latifolium</name>
    <dbReference type="NCBI Taxonomy" id="2727402"/>
    <lineage>
        <taxon>Eukaryota</taxon>
        <taxon>Viridiplantae</taxon>
        <taxon>Streptophyta</taxon>
        <taxon>Embryophyta</taxon>
        <taxon>Tracheophyta</taxon>
        <taxon>Spermatophyta</taxon>
        <taxon>Magnoliopsida</taxon>
        <taxon>eudicotyledons</taxon>
        <taxon>Gunneridae</taxon>
        <taxon>Pentapetalae</taxon>
        <taxon>asterids</taxon>
        <taxon>lamiids</taxon>
        <taxon>Lamiales</taxon>
        <taxon>Pedaliaceae</taxon>
        <taxon>Sesamum</taxon>
    </lineage>
</organism>
<dbReference type="PANTHER" id="PTHR31973">
    <property type="entry name" value="POLYPROTEIN, PUTATIVE-RELATED"/>
    <property type="match status" value="1"/>
</dbReference>
<dbReference type="PANTHER" id="PTHR31973:SF191">
    <property type="entry name" value="OS05G0489400 PROTEIN"/>
    <property type="match status" value="1"/>
</dbReference>
<reference evidence="2" key="1">
    <citation type="submission" date="2020-06" db="EMBL/GenBank/DDBJ databases">
        <authorList>
            <person name="Li T."/>
            <person name="Hu X."/>
            <person name="Zhang T."/>
            <person name="Song X."/>
            <person name="Zhang H."/>
            <person name="Dai N."/>
            <person name="Sheng W."/>
            <person name="Hou X."/>
            <person name="Wei L."/>
        </authorList>
    </citation>
    <scope>NUCLEOTIDE SEQUENCE</scope>
    <source>
        <strain evidence="2">KEN1</strain>
        <tissue evidence="2">Leaf</tissue>
    </source>
</reference>
<accession>A0AAW2UIJ8</accession>
<sequence length="298" mass="33746">MNELRFHVSKDQAYRAKRQALKKLEGSPEYQYTKLWDYVEEVRKTNIGSTVILGIEEENGEVRFNRFYMCFKALKEGFLAGCRPIIGVDGCHLKGPYDGVLLTAVGVDPNNNTYPIAYAIVRSENMETWEWFLTILKQDLNIIRDYEYTFMSDKQKGHNVKACPEKAPTPGLEDIPENVQQVSVGTQLSAPPLIKPPARLIDEPEETEDVTNAAEIPNEQLQVLTMLGPSMYNQLQMSQPPMPPQSQSTLHTRLNIRTPPPMTGTLYMPSFSYKPARIVEASKSIIQEGGQKYVEISK</sequence>
<dbReference type="EMBL" id="JACGWN010000012">
    <property type="protein sequence ID" value="KAL0416055.1"/>
    <property type="molecule type" value="Genomic_DNA"/>
</dbReference>
<dbReference type="AlphaFoldDB" id="A0AAW2UIJ8"/>
<evidence type="ECO:0000259" key="1">
    <source>
        <dbReference type="Pfam" id="PF10551"/>
    </source>
</evidence>
<gene>
    <name evidence="2" type="ORF">Slati_3437400</name>
</gene>
<proteinExistence type="predicted"/>
<name>A0AAW2UIJ8_9LAMI</name>
<comment type="caution">
    <text evidence="2">The sequence shown here is derived from an EMBL/GenBank/DDBJ whole genome shotgun (WGS) entry which is preliminary data.</text>
</comment>
<dbReference type="InterPro" id="IPR018289">
    <property type="entry name" value="MULE_transposase_dom"/>
</dbReference>
<protein>
    <recommendedName>
        <fullName evidence="1">MULE transposase domain-containing protein</fullName>
    </recommendedName>
</protein>